<keyword evidence="1" id="KW-1133">Transmembrane helix</keyword>
<evidence type="ECO:0000313" key="3">
    <source>
        <dbReference type="Proteomes" id="UP001304300"/>
    </source>
</evidence>
<keyword evidence="1" id="KW-0812">Transmembrane</keyword>
<evidence type="ECO:0000313" key="2">
    <source>
        <dbReference type="EMBL" id="WOO40038.1"/>
    </source>
</evidence>
<reference evidence="2 3" key="1">
    <citation type="submission" date="2023-10" db="EMBL/GenBank/DDBJ databases">
        <title>Rubellicoccus peritrichatus gen. nov., sp. nov., isolated from an algae of coral reef tank.</title>
        <authorList>
            <person name="Luo J."/>
        </authorList>
    </citation>
    <scope>NUCLEOTIDE SEQUENCE [LARGE SCALE GENOMIC DNA]</scope>
    <source>
        <strain evidence="2 3">CR14</strain>
    </source>
</reference>
<keyword evidence="1" id="KW-0472">Membrane</keyword>
<accession>A0AAQ3QU32</accession>
<name>A0AAQ3QU32_9BACT</name>
<protein>
    <submittedName>
        <fullName evidence="2">Prepilin-type N-terminal cleavage/methylation domain-containing protein</fullName>
    </submittedName>
</protein>
<dbReference type="EMBL" id="CP136920">
    <property type="protein sequence ID" value="WOO40038.1"/>
    <property type="molecule type" value="Genomic_DNA"/>
</dbReference>
<keyword evidence="3" id="KW-1185">Reference proteome</keyword>
<dbReference type="InterPro" id="IPR012902">
    <property type="entry name" value="N_methyl_site"/>
</dbReference>
<dbReference type="AlphaFoldDB" id="A0AAQ3QU32"/>
<evidence type="ECO:0000256" key="1">
    <source>
        <dbReference type="SAM" id="Phobius"/>
    </source>
</evidence>
<dbReference type="KEGG" id="puo:RZN69_15550"/>
<sequence>MRKATAGFSLIEVLVALAIFALAVAMLSESVKNAMHGLEVVKSDSHKDQLYRFALRQVLLIEERDEVEDGGQVETPEDGPVDWDAEIEDTEILDLFQLTVSMSLADDKPSFSSGEPSRVEKLYVFRPGWSDGVDRSSLLTDKKDALQNQRLSVR</sequence>
<gene>
    <name evidence="2" type="ORF">RZN69_15550</name>
</gene>
<dbReference type="NCBIfam" id="TIGR02532">
    <property type="entry name" value="IV_pilin_GFxxxE"/>
    <property type="match status" value="1"/>
</dbReference>
<proteinExistence type="predicted"/>
<dbReference type="PROSITE" id="PS00409">
    <property type="entry name" value="PROKAR_NTER_METHYL"/>
    <property type="match status" value="1"/>
</dbReference>
<organism evidence="2 3">
    <name type="scientific">Rubellicoccus peritrichatus</name>
    <dbReference type="NCBI Taxonomy" id="3080537"/>
    <lineage>
        <taxon>Bacteria</taxon>
        <taxon>Pseudomonadati</taxon>
        <taxon>Verrucomicrobiota</taxon>
        <taxon>Opitutia</taxon>
        <taxon>Puniceicoccales</taxon>
        <taxon>Cerasicoccaceae</taxon>
        <taxon>Rubellicoccus</taxon>
    </lineage>
</organism>
<feature type="transmembrane region" description="Helical" evidence="1">
    <location>
        <begin position="6"/>
        <end position="27"/>
    </location>
</feature>
<dbReference type="RefSeq" id="WP_317832131.1">
    <property type="nucleotide sequence ID" value="NZ_CP136920.1"/>
</dbReference>
<dbReference type="Proteomes" id="UP001304300">
    <property type="component" value="Chromosome"/>
</dbReference>
<dbReference type="Pfam" id="PF07963">
    <property type="entry name" value="N_methyl"/>
    <property type="match status" value="1"/>
</dbReference>